<keyword evidence="4" id="KW-0969">Cilium</keyword>
<evidence type="ECO:0000256" key="1">
    <source>
        <dbReference type="ARBA" id="ARBA00010690"/>
    </source>
</evidence>
<dbReference type="RefSeq" id="WP_077396141.1">
    <property type="nucleotide sequence ID" value="NZ_JATM01000002.1"/>
</dbReference>
<name>A0A1S8GQC1_9PROT</name>
<keyword evidence="3" id="KW-0472">Membrane</keyword>
<gene>
    <name evidence="4" type="ORF">AL01_04075</name>
</gene>
<evidence type="ECO:0000256" key="3">
    <source>
        <dbReference type="SAM" id="Phobius"/>
    </source>
</evidence>
<dbReference type="PANTHER" id="PTHR30531">
    <property type="entry name" value="FLAGELLAR BIOSYNTHETIC PROTEIN FLHB"/>
    <property type="match status" value="1"/>
</dbReference>
<feature type="compositionally biased region" description="Gly residues" evidence="2">
    <location>
        <begin position="1"/>
        <end position="11"/>
    </location>
</feature>
<dbReference type="Pfam" id="PF01312">
    <property type="entry name" value="Bac_export_2"/>
    <property type="match status" value="1"/>
</dbReference>
<keyword evidence="5" id="KW-1185">Reference proteome</keyword>
<evidence type="ECO:0000313" key="5">
    <source>
        <dbReference type="Proteomes" id="UP000200980"/>
    </source>
</evidence>
<feature type="region of interest" description="Disordered" evidence="2">
    <location>
        <begin position="1"/>
        <end position="26"/>
    </location>
</feature>
<dbReference type="PRINTS" id="PR00950">
    <property type="entry name" value="TYPE3IMSPROT"/>
</dbReference>
<dbReference type="InterPro" id="IPR029025">
    <property type="entry name" value="T3SS_substrate_exporter_C"/>
</dbReference>
<keyword evidence="3" id="KW-1133">Transmembrane helix</keyword>
<comment type="caution">
    <text evidence="4">The sequence shown here is derived from an EMBL/GenBank/DDBJ whole genome shotgun (WGS) entry which is preliminary data.</text>
</comment>
<feature type="transmembrane region" description="Helical" evidence="3">
    <location>
        <begin position="36"/>
        <end position="57"/>
    </location>
</feature>
<dbReference type="STRING" id="1539051.AL01_04075"/>
<feature type="compositionally biased region" description="Basic and acidic residues" evidence="2">
    <location>
        <begin position="17"/>
        <end position="26"/>
    </location>
</feature>
<sequence length="370" mass="41352">MAEENGSGGGEKSQAPTEKRLQKAREEGNIAQSKELLILVALGTFLLVFALSIPASARRFMREMSSLFLNFGRVPNDPAALYGFTLQAIMTGLHLIGPLVGTGACAILMGGLLQTGFLFRPEALKPDITRLSPLKGIKRIVSLNNLIELLKTIAKITVFGLILYKVALQTIALAPQTERWTTYQLIDAMKSWFIYAGFMVLAIQCVITGLDEVWSRYHRFSKLRMSFQDIKDEMKQSEGDPQVKNRLRQLRLSRSRRHMKKAVQDATVIVVNPTHYAVAIRYDQNSGTAPQIVAKGTDELAFRIREVAREEKIPIMSNPPLARALHALPLDSEIPEEFWKPVATIIAYVVRLRTPGSRTMRSPEAEPPKL</sequence>
<keyword evidence="4" id="KW-0966">Cell projection</keyword>
<comment type="similarity">
    <text evidence="1">Belongs to the type III secretion exporter family.</text>
</comment>
<dbReference type="EMBL" id="JATM01000002">
    <property type="protein sequence ID" value="OOL18917.1"/>
    <property type="molecule type" value="Genomic_DNA"/>
</dbReference>
<dbReference type="GO" id="GO:0009306">
    <property type="term" value="P:protein secretion"/>
    <property type="evidence" value="ECO:0007669"/>
    <property type="project" value="InterPro"/>
</dbReference>
<protein>
    <submittedName>
        <fullName evidence="4">Flagellar biosynthesis protein FlhB</fullName>
    </submittedName>
</protein>
<accession>A0A1S8GQC1</accession>
<reference evidence="4 5" key="1">
    <citation type="journal article" date="2016" name="PLoS ONE">
        <title>Whole-Genome Sequence Analysis of Bombella intestini LMG 28161T, a Novel Acetic Acid Bacterium Isolated from the Crop of a Red-Tailed Bumble Bee, Bombus lapidarius.</title>
        <authorList>
            <person name="Li L."/>
            <person name="Illeghems K."/>
            <person name="Van Kerrebroeck S."/>
            <person name="Borremans W."/>
            <person name="Cleenwerck I."/>
            <person name="Smagghe G."/>
            <person name="De Vuyst L."/>
            <person name="Vandamme P."/>
        </authorList>
    </citation>
    <scope>NUCLEOTIDE SEQUENCE [LARGE SCALE GENOMIC DNA]</scope>
    <source>
        <strain evidence="4 5">R-52487</strain>
    </source>
</reference>
<dbReference type="OrthoDB" id="9807950at2"/>
<dbReference type="Proteomes" id="UP000200980">
    <property type="component" value="Unassembled WGS sequence"/>
</dbReference>
<dbReference type="PANTHER" id="PTHR30531:SF12">
    <property type="entry name" value="FLAGELLAR BIOSYNTHETIC PROTEIN FLHB"/>
    <property type="match status" value="1"/>
</dbReference>
<dbReference type="GO" id="GO:0005886">
    <property type="term" value="C:plasma membrane"/>
    <property type="evidence" value="ECO:0007669"/>
    <property type="project" value="TreeGrafter"/>
</dbReference>
<keyword evidence="3" id="KW-0812">Transmembrane</keyword>
<dbReference type="Gene3D" id="6.10.250.2080">
    <property type="match status" value="1"/>
</dbReference>
<evidence type="ECO:0000256" key="2">
    <source>
        <dbReference type="SAM" id="MobiDB-lite"/>
    </source>
</evidence>
<dbReference type="AlphaFoldDB" id="A0A1S8GQC1"/>
<proteinExistence type="inferred from homology"/>
<feature type="transmembrane region" description="Helical" evidence="3">
    <location>
        <begin position="192"/>
        <end position="214"/>
    </location>
</feature>
<organism evidence="4 5">
    <name type="scientific">Bombella intestini</name>
    <dbReference type="NCBI Taxonomy" id="1539051"/>
    <lineage>
        <taxon>Bacteria</taxon>
        <taxon>Pseudomonadati</taxon>
        <taxon>Pseudomonadota</taxon>
        <taxon>Alphaproteobacteria</taxon>
        <taxon>Acetobacterales</taxon>
        <taxon>Acetobacteraceae</taxon>
        <taxon>Bombella</taxon>
    </lineage>
</organism>
<keyword evidence="4" id="KW-0282">Flagellum</keyword>
<evidence type="ECO:0000313" key="4">
    <source>
        <dbReference type="EMBL" id="OOL18917.1"/>
    </source>
</evidence>
<dbReference type="InterPro" id="IPR006135">
    <property type="entry name" value="T3SS_substrate_exporter"/>
</dbReference>
<dbReference type="Gene3D" id="3.40.1690.10">
    <property type="entry name" value="secretion proteins EscU"/>
    <property type="match status" value="1"/>
</dbReference>
<dbReference type="SUPFAM" id="SSF160544">
    <property type="entry name" value="EscU C-terminal domain-like"/>
    <property type="match status" value="1"/>
</dbReference>